<dbReference type="Proteomes" id="UP001295684">
    <property type="component" value="Unassembled WGS sequence"/>
</dbReference>
<dbReference type="EMBL" id="CAMPGE010013231">
    <property type="protein sequence ID" value="CAI2371973.1"/>
    <property type="molecule type" value="Genomic_DNA"/>
</dbReference>
<evidence type="ECO:0000313" key="1">
    <source>
        <dbReference type="EMBL" id="CAI2371973.1"/>
    </source>
</evidence>
<evidence type="ECO:0000313" key="2">
    <source>
        <dbReference type="Proteomes" id="UP001295684"/>
    </source>
</evidence>
<organism evidence="1 2">
    <name type="scientific">Euplotes crassus</name>
    <dbReference type="NCBI Taxonomy" id="5936"/>
    <lineage>
        <taxon>Eukaryota</taxon>
        <taxon>Sar</taxon>
        <taxon>Alveolata</taxon>
        <taxon>Ciliophora</taxon>
        <taxon>Intramacronucleata</taxon>
        <taxon>Spirotrichea</taxon>
        <taxon>Hypotrichia</taxon>
        <taxon>Euplotida</taxon>
        <taxon>Euplotidae</taxon>
        <taxon>Moneuplotes</taxon>
    </lineage>
</organism>
<proteinExistence type="predicted"/>
<accession>A0AAD1UQQ0</accession>
<gene>
    <name evidence="1" type="ORF">ECRASSUSDP1_LOCUS13300</name>
</gene>
<comment type="caution">
    <text evidence="1">The sequence shown here is derived from an EMBL/GenBank/DDBJ whole genome shotgun (WGS) entry which is preliminary data.</text>
</comment>
<name>A0AAD1UQQ0_EUPCR</name>
<protein>
    <submittedName>
        <fullName evidence="1">Uncharacterized protein</fullName>
    </submittedName>
</protein>
<sequence length="367" mass="42560">MNKDEPITEGWYIDVTRKEETGNGRLWEKGVAEMERLLQLDFSTLDATFLHNDGLWQDSGETSFLPCHNSADNIEQNALILSSEEELVLSDPYEEEKFGDKISNENYSLVPVRTPPYLPEDSTKSQIDEKENNIFSEFVKSTFHFLKERQSEIDRGSFADRSKGRKRKNPYRTTTQIRNLIKELLASKIKNVLKKKESRSDSIPTMFYRCIYDIPHDLVKKCSSMSKYKSSKMDSYIFSFLESYISFMSLIHLDEFNLLESFTGYCMLCFPIPKCKSIIKALREEDYEEKYCKKLEKMLAFRKDTSKKKLKKRFQSTQTSGEEISSAPSCLSSIFDLSMEILSQEEFASNPIAAQLFRFAQDFSGNP</sequence>
<reference evidence="1" key="1">
    <citation type="submission" date="2023-07" db="EMBL/GenBank/DDBJ databases">
        <authorList>
            <consortium name="AG Swart"/>
            <person name="Singh M."/>
            <person name="Singh A."/>
            <person name="Seah K."/>
            <person name="Emmerich C."/>
        </authorList>
    </citation>
    <scope>NUCLEOTIDE SEQUENCE</scope>
    <source>
        <strain evidence="1">DP1</strain>
    </source>
</reference>
<keyword evidence="2" id="KW-1185">Reference proteome</keyword>
<dbReference type="AlphaFoldDB" id="A0AAD1UQQ0"/>